<reference evidence="3 4" key="1">
    <citation type="journal article" date="2022" name="ISME Commun">
        <title>Vulcanimicrobium alpinus gen. nov. sp. nov., the first cultivated representative of the candidate phylum 'Eremiobacterota', is a metabolically versatile aerobic anoxygenic phototroph.</title>
        <authorList>
            <person name="Yabe S."/>
            <person name="Muto K."/>
            <person name="Abe K."/>
            <person name="Yokota A."/>
            <person name="Staudigel H."/>
            <person name="Tebo B.M."/>
        </authorList>
    </citation>
    <scope>NUCLEOTIDE SEQUENCE [LARGE SCALE GENOMIC DNA]</scope>
    <source>
        <strain evidence="3 4">WC8-2</strain>
    </source>
</reference>
<dbReference type="PANTHER" id="PTHR43428">
    <property type="entry name" value="ARSENATE REDUCTASE"/>
    <property type="match status" value="1"/>
</dbReference>
<protein>
    <submittedName>
        <fullName evidence="3">Protein-tyrosine-phosphatase</fullName>
    </submittedName>
</protein>
<dbReference type="InterPro" id="IPR023485">
    <property type="entry name" value="Ptyr_pPase"/>
</dbReference>
<evidence type="ECO:0000313" key="3">
    <source>
        <dbReference type="EMBL" id="BDE05517.1"/>
    </source>
</evidence>
<dbReference type="SMART" id="SM00226">
    <property type="entry name" value="LMWPc"/>
    <property type="match status" value="1"/>
</dbReference>
<dbReference type="SUPFAM" id="SSF52788">
    <property type="entry name" value="Phosphotyrosine protein phosphatases I"/>
    <property type="match status" value="1"/>
</dbReference>
<sequence length="149" mass="16368">MKDNVLFVCVHNSARSQMAEAFLPAAAGDLFDVFSAGIEAGAMNRLVVDVMAEIGFDLSRAYAKPLSAPEIAGRAYRYVITVCAESDGERCPVVPTQGRREHWSFPDPSALTGTIDERRAQTRRIRDAIRDTVEAWAAARRAERTRAAP</sequence>
<dbReference type="AlphaFoldDB" id="A0AAN2C9E1"/>
<dbReference type="Gene3D" id="3.40.50.2300">
    <property type="match status" value="1"/>
</dbReference>
<dbReference type="Proteomes" id="UP001317532">
    <property type="component" value="Chromosome"/>
</dbReference>
<dbReference type="EMBL" id="AP025523">
    <property type="protein sequence ID" value="BDE05517.1"/>
    <property type="molecule type" value="Genomic_DNA"/>
</dbReference>
<evidence type="ECO:0000259" key="2">
    <source>
        <dbReference type="SMART" id="SM00226"/>
    </source>
</evidence>
<gene>
    <name evidence="3" type="ORF">WPS_07930</name>
</gene>
<dbReference type="CDD" id="cd16345">
    <property type="entry name" value="LMWP_ArsC"/>
    <property type="match status" value="1"/>
</dbReference>
<dbReference type="KEGG" id="vab:WPS_07930"/>
<feature type="domain" description="Phosphotyrosine protein phosphatase I" evidence="2">
    <location>
        <begin position="3"/>
        <end position="139"/>
    </location>
</feature>
<dbReference type="InterPro" id="IPR036196">
    <property type="entry name" value="Ptyr_pPase_sf"/>
</dbReference>
<organism evidence="3 4">
    <name type="scientific">Vulcanimicrobium alpinum</name>
    <dbReference type="NCBI Taxonomy" id="3016050"/>
    <lineage>
        <taxon>Bacteria</taxon>
        <taxon>Bacillati</taxon>
        <taxon>Vulcanimicrobiota</taxon>
        <taxon>Vulcanimicrobiia</taxon>
        <taxon>Vulcanimicrobiales</taxon>
        <taxon>Vulcanimicrobiaceae</taxon>
        <taxon>Vulcanimicrobium</taxon>
    </lineage>
</organism>
<evidence type="ECO:0000313" key="4">
    <source>
        <dbReference type="Proteomes" id="UP001317532"/>
    </source>
</evidence>
<dbReference type="Pfam" id="PF01451">
    <property type="entry name" value="LMWPc"/>
    <property type="match status" value="1"/>
</dbReference>
<dbReference type="PANTHER" id="PTHR43428:SF1">
    <property type="entry name" value="ARSENATE REDUCTASE"/>
    <property type="match status" value="1"/>
</dbReference>
<dbReference type="GO" id="GO:0046685">
    <property type="term" value="P:response to arsenic-containing substance"/>
    <property type="evidence" value="ECO:0007669"/>
    <property type="project" value="UniProtKB-KW"/>
</dbReference>
<accession>A0AAN2C9E1</accession>
<proteinExistence type="predicted"/>
<name>A0AAN2C9E1_UNVUL</name>
<evidence type="ECO:0000256" key="1">
    <source>
        <dbReference type="ARBA" id="ARBA00022849"/>
    </source>
</evidence>
<keyword evidence="1" id="KW-0059">Arsenical resistance</keyword>
<keyword evidence="4" id="KW-1185">Reference proteome</keyword>
<dbReference type="RefSeq" id="WP_317996549.1">
    <property type="nucleotide sequence ID" value="NZ_AP025523.1"/>
</dbReference>